<dbReference type="InterPro" id="IPR052516">
    <property type="entry name" value="N-heterocyclic_Hydroxylase"/>
</dbReference>
<dbReference type="InterPro" id="IPR000674">
    <property type="entry name" value="Ald_Oxase/Xan_DH_a/b"/>
</dbReference>
<sequence>MFDPLVGHEVDTKGNPSRGISRRTMLTVVTAASGGLLLGVSLPYLTGTAGAVDEDSFAPNAFIRIARDGQVTLVMNQVEMGQGTYTSMPMLLAEELEVDLAQIKLEHAPPDDKLYRNPRLGFQVTGGSTSVRAFWKPLRTAGAAARSMLISAAAATWKVETASCHAVKGEVIHAPSGRRLAYGRLVDQAAKLAVPDDVVLQDPKDFTLIGSSAKRTDATAKVNGTAEFGIDAKVPGMKIATVAACPVIGGKLVSVDDSMATTVKGVIKVVRLDAAVAVIADHMGAARKGLEALVITWDQGPNAAFSTADMVQQLKDASSRLAAVAINQGDAIKAISASPRRIDAVYQMPLLAHAAMEPMNCTVHVRKDRCDVWVGTQVITRAQATAAAVTGFPLDKVKVHNHLLGGGFGRRLDVDGITQAVQIAKQVDYPVKVIWTREEDIRHDVYRPYYYAKLSAGLDDKGSPIAFSHRVTGSSVLARWLPPAFKDGLDRDAVEGATGPYSFDNVLVDYVRQEPPAGLTTGWWRGVGVTHNAFMVEGFVDELAAAAKQDPVSYRRALLTKSPRAKAVLDLAAEKAGWDKPLPAGIGRGVSVVFGFGSYVAQVAEVSVSKDGRVRVKRVVCAVDCGQMINPDTIKAQMEGGIIFGLTAALYGEITLKDGRVEQGNFDSYQVLRINEAPTIEVHMIVSNEEPGGIGEPGTATIAPAVVNAIFSLTGKRLRQLPIDSAQLKSA</sequence>
<dbReference type="InterPro" id="IPR012368">
    <property type="entry name" value="OxRdtase_Mopterin-bd_su_IorB"/>
</dbReference>
<gene>
    <name evidence="2" type="ORF">SAMN05444171_5041</name>
</gene>
<feature type="domain" description="Aldehyde oxidase/xanthine dehydrogenase a/b hammerhead" evidence="1">
    <location>
        <begin position="223"/>
        <end position="301"/>
    </location>
</feature>
<dbReference type="Gene3D" id="3.90.1170.50">
    <property type="entry name" value="Aldehyde oxidase/xanthine dehydrogenase, a/b hammerhead"/>
    <property type="match status" value="1"/>
</dbReference>
<dbReference type="InterPro" id="IPR008274">
    <property type="entry name" value="AldOxase/xan_DH_MoCoBD1"/>
</dbReference>
<proteinExistence type="predicted"/>
<dbReference type="AlphaFoldDB" id="A0A1M7CUP7"/>
<dbReference type="SUPFAM" id="SSF56003">
    <property type="entry name" value="Molybdenum cofactor-binding domain"/>
    <property type="match status" value="2"/>
</dbReference>
<evidence type="ECO:0000259" key="1">
    <source>
        <dbReference type="SMART" id="SM01008"/>
    </source>
</evidence>
<dbReference type="Gene3D" id="3.30.365.10">
    <property type="entry name" value="Aldehyde oxidase/xanthine dehydrogenase, molybdopterin binding domain"/>
    <property type="match status" value="4"/>
</dbReference>
<dbReference type="Proteomes" id="UP000183208">
    <property type="component" value="Unassembled WGS sequence"/>
</dbReference>
<dbReference type="PANTHER" id="PTHR47495">
    <property type="entry name" value="ALDEHYDE DEHYDROGENASE"/>
    <property type="match status" value="1"/>
</dbReference>
<dbReference type="SMART" id="SM01008">
    <property type="entry name" value="Ald_Xan_dh_C"/>
    <property type="match status" value="1"/>
</dbReference>
<dbReference type="PROSITE" id="PS51318">
    <property type="entry name" value="TAT"/>
    <property type="match status" value="1"/>
</dbReference>
<evidence type="ECO:0000313" key="3">
    <source>
        <dbReference type="Proteomes" id="UP000183208"/>
    </source>
</evidence>
<evidence type="ECO:0000313" key="2">
    <source>
        <dbReference type="EMBL" id="SED75303.1"/>
    </source>
</evidence>
<dbReference type="OrthoDB" id="9767994at2"/>
<dbReference type="InterPro" id="IPR046867">
    <property type="entry name" value="AldOxase/xan_DH_MoCoBD2"/>
</dbReference>
<name>A0A1M7CUP7_9BRAD</name>
<protein>
    <submittedName>
        <fullName evidence="2">Isoquinoline 1-oxidoreductase, beta subunit</fullName>
    </submittedName>
</protein>
<dbReference type="EMBL" id="FNTI01000001">
    <property type="protein sequence ID" value="SED75303.1"/>
    <property type="molecule type" value="Genomic_DNA"/>
</dbReference>
<accession>A0A1M7CUP7</accession>
<dbReference type="InterPro" id="IPR006311">
    <property type="entry name" value="TAT_signal"/>
</dbReference>
<dbReference type="PIRSF" id="PIRSF036389">
    <property type="entry name" value="IOR_B"/>
    <property type="match status" value="1"/>
</dbReference>
<dbReference type="PANTHER" id="PTHR47495:SF2">
    <property type="entry name" value="ALDEHYDE DEHYDROGENASE"/>
    <property type="match status" value="1"/>
</dbReference>
<reference evidence="2 3" key="1">
    <citation type="submission" date="2016-10" db="EMBL/GenBank/DDBJ databases">
        <authorList>
            <person name="de Groot N.N."/>
        </authorList>
    </citation>
    <scope>NUCLEOTIDE SEQUENCE [LARGE SCALE GENOMIC DNA]</scope>
    <source>
        <strain evidence="2 3">GAS522</strain>
    </source>
</reference>
<dbReference type="Pfam" id="PF20256">
    <property type="entry name" value="MoCoBD_2"/>
    <property type="match status" value="2"/>
</dbReference>
<dbReference type="GO" id="GO:0016491">
    <property type="term" value="F:oxidoreductase activity"/>
    <property type="evidence" value="ECO:0007669"/>
    <property type="project" value="InterPro"/>
</dbReference>
<organism evidence="2 3">
    <name type="scientific">Bradyrhizobium lablabi</name>
    <dbReference type="NCBI Taxonomy" id="722472"/>
    <lineage>
        <taxon>Bacteria</taxon>
        <taxon>Pseudomonadati</taxon>
        <taxon>Pseudomonadota</taxon>
        <taxon>Alphaproteobacteria</taxon>
        <taxon>Hyphomicrobiales</taxon>
        <taxon>Nitrobacteraceae</taxon>
        <taxon>Bradyrhizobium</taxon>
    </lineage>
</organism>
<dbReference type="InterPro" id="IPR037165">
    <property type="entry name" value="AldOxase/xan_DH_Mopterin-bd_sf"/>
</dbReference>
<dbReference type="Pfam" id="PF02738">
    <property type="entry name" value="MoCoBD_1"/>
    <property type="match status" value="1"/>
</dbReference>